<dbReference type="PANTHER" id="PTHR33446">
    <property type="entry name" value="PROTEIN TONB-RELATED"/>
    <property type="match status" value="1"/>
</dbReference>
<feature type="compositionally biased region" description="Low complexity" evidence="10">
    <location>
        <begin position="173"/>
        <end position="196"/>
    </location>
</feature>
<sequence>MPPRPRLLPELGRRLRAMGRPERPIWRRPGAWVSLALHAALLLALLRWTEPREMQPPGGPVEVPVVFETMQDTPPAGTPDAPEQPPAAPAPPGETPTELPDPENTEPLPPLPATPPVPPPPAVVAEAPPEPEPEPLPQAEPPPEAAAPPAAPPPAEAAPEAALPPPPEPAPEASPEATPAELPPVELAAPTPLQLNPQPPRPQRPEAPPRRAAPFPGTTDLSQAPPIALAPPSRRPPPGGGGGGVDLAIGPVPQRSQGPRPPAQPASPLEYVSGVRPDTDWYRTLAAWAQRRGHYPAQAAQAGEEGVTVMRVTVERSGRVASVRVISSSGSRWLDSASLAVFRDAVAPAFTPDMAAEGDSTTLNFRAYYHVIYR</sequence>
<comment type="subcellular location">
    <subcellularLocation>
        <location evidence="1">Cell inner membrane</location>
        <topology evidence="1">Single-pass membrane protein</topology>
        <orientation evidence="1">Periplasmic side</orientation>
    </subcellularLocation>
</comment>
<evidence type="ECO:0000256" key="5">
    <source>
        <dbReference type="ARBA" id="ARBA00022519"/>
    </source>
</evidence>
<feature type="region of interest" description="Disordered" evidence="10">
    <location>
        <begin position="70"/>
        <end position="272"/>
    </location>
</feature>
<name>A0ABS9W524_9PROT</name>
<evidence type="ECO:0000256" key="8">
    <source>
        <dbReference type="ARBA" id="ARBA00022989"/>
    </source>
</evidence>
<evidence type="ECO:0000256" key="2">
    <source>
        <dbReference type="ARBA" id="ARBA00006555"/>
    </source>
</evidence>
<evidence type="ECO:0000313" key="13">
    <source>
        <dbReference type="Proteomes" id="UP001201985"/>
    </source>
</evidence>
<protein>
    <submittedName>
        <fullName evidence="12">Energy transducer TonB</fullName>
    </submittedName>
</protein>
<dbReference type="Pfam" id="PF03544">
    <property type="entry name" value="TonB_C"/>
    <property type="match status" value="1"/>
</dbReference>
<evidence type="ECO:0000256" key="10">
    <source>
        <dbReference type="SAM" id="MobiDB-lite"/>
    </source>
</evidence>
<comment type="caution">
    <text evidence="12">The sequence shown here is derived from an EMBL/GenBank/DDBJ whole genome shotgun (WGS) entry which is preliminary data.</text>
</comment>
<evidence type="ECO:0000256" key="6">
    <source>
        <dbReference type="ARBA" id="ARBA00022692"/>
    </source>
</evidence>
<dbReference type="InterPro" id="IPR051045">
    <property type="entry name" value="TonB-dependent_transducer"/>
</dbReference>
<organism evidence="12 13">
    <name type="scientific">Teichococcus vastitatis</name>
    <dbReference type="NCBI Taxonomy" id="2307076"/>
    <lineage>
        <taxon>Bacteria</taxon>
        <taxon>Pseudomonadati</taxon>
        <taxon>Pseudomonadota</taxon>
        <taxon>Alphaproteobacteria</taxon>
        <taxon>Acetobacterales</taxon>
        <taxon>Roseomonadaceae</taxon>
        <taxon>Roseomonas</taxon>
    </lineage>
</organism>
<keyword evidence="7" id="KW-0653">Protein transport</keyword>
<evidence type="ECO:0000256" key="9">
    <source>
        <dbReference type="ARBA" id="ARBA00023136"/>
    </source>
</evidence>
<evidence type="ECO:0000256" key="7">
    <source>
        <dbReference type="ARBA" id="ARBA00022927"/>
    </source>
</evidence>
<proteinExistence type="inferred from homology"/>
<dbReference type="InterPro" id="IPR037682">
    <property type="entry name" value="TonB_C"/>
</dbReference>
<comment type="similarity">
    <text evidence="2">Belongs to the TonB family.</text>
</comment>
<dbReference type="Gene3D" id="3.30.1150.10">
    <property type="match status" value="1"/>
</dbReference>
<reference evidence="12 13" key="1">
    <citation type="submission" date="2022-03" db="EMBL/GenBank/DDBJ databases">
        <title>Complete genome analysis of Roseomonas KG 17.1 : a prolific producer of plant growth promoters.</title>
        <authorList>
            <person name="Saadouli I."/>
            <person name="Najjari A."/>
            <person name="Mosbah A."/>
            <person name="Ouzari H.I."/>
        </authorList>
    </citation>
    <scope>NUCLEOTIDE SEQUENCE [LARGE SCALE GENOMIC DNA]</scope>
    <source>
        <strain evidence="12 13">KG17-1</strain>
    </source>
</reference>
<evidence type="ECO:0000256" key="4">
    <source>
        <dbReference type="ARBA" id="ARBA00022475"/>
    </source>
</evidence>
<keyword evidence="13" id="KW-1185">Reference proteome</keyword>
<evidence type="ECO:0000256" key="3">
    <source>
        <dbReference type="ARBA" id="ARBA00022448"/>
    </source>
</evidence>
<dbReference type="PROSITE" id="PS52015">
    <property type="entry name" value="TONB_CTD"/>
    <property type="match status" value="1"/>
</dbReference>
<accession>A0ABS9W524</accession>
<keyword evidence="6" id="KW-0812">Transmembrane</keyword>
<dbReference type="InterPro" id="IPR006260">
    <property type="entry name" value="TonB/TolA_C"/>
</dbReference>
<dbReference type="NCBIfam" id="TIGR01352">
    <property type="entry name" value="tonB_Cterm"/>
    <property type="match status" value="1"/>
</dbReference>
<dbReference type="Proteomes" id="UP001201985">
    <property type="component" value="Unassembled WGS sequence"/>
</dbReference>
<dbReference type="EMBL" id="JALBUU010000004">
    <property type="protein sequence ID" value="MCI0753714.1"/>
    <property type="molecule type" value="Genomic_DNA"/>
</dbReference>
<keyword evidence="9" id="KW-0472">Membrane</keyword>
<evidence type="ECO:0000256" key="1">
    <source>
        <dbReference type="ARBA" id="ARBA00004383"/>
    </source>
</evidence>
<dbReference type="RefSeq" id="WP_241792811.1">
    <property type="nucleotide sequence ID" value="NZ_JALBUU010000004.1"/>
</dbReference>
<evidence type="ECO:0000259" key="11">
    <source>
        <dbReference type="PROSITE" id="PS52015"/>
    </source>
</evidence>
<gene>
    <name evidence="12" type="ORF">MON41_08070</name>
</gene>
<evidence type="ECO:0000313" key="12">
    <source>
        <dbReference type="EMBL" id="MCI0753714.1"/>
    </source>
</evidence>
<keyword evidence="5" id="KW-0997">Cell inner membrane</keyword>
<keyword evidence="8" id="KW-1133">Transmembrane helix</keyword>
<feature type="compositionally biased region" description="Pro residues" evidence="10">
    <location>
        <begin position="82"/>
        <end position="94"/>
    </location>
</feature>
<keyword evidence="4" id="KW-1003">Cell membrane</keyword>
<keyword evidence="3" id="KW-0813">Transport</keyword>
<dbReference type="SUPFAM" id="SSF74653">
    <property type="entry name" value="TolA/TonB C-terminal domain"/>
    <property type="match status" value="1"/>
</dbReference>
<feature type="compositionally biased region" description="Pro residues" evidence="10">
    <location>
        <begin position="107"/>
        <end position="172"/>
    </location>
</feature>
<feature type="domain" description="TonB C-terminal" evidence="11">
    <location>
        <begin position="280"/>
        <end position="374"/>
    </location>
</feature>